<protein>
    <recommendedName>
        <fullName evidence="3">F-box domain-containing protein</fullName>
    </recommendedName>
</protein>
<accession>A0A8H5LKX5</accession>
<gene>
    <name evidence="1" type="ORF">D9756_004600</name>
</gene>
<name>A0A8H5LKX5_9AGAR</name>
<reference evidence="1 2" key="1">
    <citation type="journal article" date="2020" name="ISME J.">
        <title>Uncovering the hidden diversity of litter-decomposition mechanisms in mushroom-forming fungi.</title>
        <authorList>
            <person name="Floudas D."/>
            <person name="Bentzer J."/>
            <person name="Ahren D."/>
            <person name="Johansson T."/>
            <person name="Persson P."/>
            <person name="Tunlid A."/>
        </authorList>
    </citation>
    <scope>NUCLEOTIDE SEQUENCE [LARGE SCALE GENOMIC DNA]</scope>
    <source>
        <strain evidence="1 2">CBS 146.42</strain>
    </source>
</reference>
<keyword evidence="2" id="KW-1185">Reference proteome</keyword>
<sequence>MPTTIQDLPEELLVEIASHVPDKRDLSSVSKAGSDPLKRVFQEQLFSSIFLDCPERSFCKLFSLVHSPDPATRERLASRIKTVDIRNTHSEPLVYWNDSSSAQVIPREVAHTLFRLPRLRTLRFAYTAFDWDRLKPRQIRKLLALFCRPTLSNLTDHSLPNKRFPLCVLPFCSNIQFLDMQDYLADTTVMLNEENHPHLPERLNALPLSSTPVSLERLHLAGLALISYFTRFASQYRNIGCRAVDLHYLDGLANGTPHGRAPSTIVGRFFKTVGGSIEEMRLHVTRFQCDNGTKISNDDLLSLVRLRSLELTLTADMVTSESNIVAYLTDWLFPLLQTVVQLPNIKSLTVTYDIHVMQYAAPLNLSALSKVLAILDNMLDTCFLQDFSCYVVVAQADRVHEHGTGCWKGKILRSDGASADRLSKSFVNLIECGIEVEVVIFDFTQSGRR</sequence>
<evidence type="ECO:0000313" key="2">
    <source>
        <dbReference type="Proteomes" id="UP000559027"/>
    </source>
</evidence>
<dbReference type="EMBL" id="JAACJO010000003">
    <property type="protein sequence ID" value="KAF5360997.1"/>
    <property type="molecule type" value="Genomic_DNA"/>
</dbReference>
<proteinExistence type="predicted"/>
<dbReference type="AlphaFoldDB" id="A0A8H5LKX5"/>
<evidence type="ECO:0008006" key="3">
    <source>
        <dbReference type="Google" id="ProtNLM"/>
    </source>
</evidence>
<comment type="caution">
    <text evidence="1">The sequence shown here is derived from an EMBL/GenBank/DDBJ whole genome shotgun (WGS) entry which is preliminary data.</text>
</comment>
<evidence type="ECO:0000313" key="1">
    <source>
        <dbReference type="EMBL" id="KAF5360997.1"/>
    </source>
</evidence>
<organism evidence="1 2">
    <name type="scientific">Leucocoprinus leucothites</name>
    <dbReference type="NCBI Taxonomy" id="201217"/>
    <lineage>
        <taxon>Eukaryota</taxon>
        <taxon>Fungi</taxon>
        <taxon>Dikarya</taxon>
        <taxon>Basidiomycota</taxon>
        <taxon>Agaricomycotina</taxon>
        <taxon>Agaricomycetes</taxon>
        <taxon>Agaricomycetidae</taxon>
        <taxon>Agaricales</taxon>
        <taxon>Agaricineae</taxon>
        <taxon>Agaricaceae</taxon>
        <taxon>Leucocoprinus</taxon>
    </lineage>
</organism>
<dbReference type="Proteomes" id="UP000559027">
    <property type="component" value="Unassembled WGS sequence"/>
</dbReference>
<dbReference type="OrthoDB" id="3095767at2759"/>